<keyword evidence="6 9" id="KW-1133">Transmembrane helix</keyword>
<reference evidence="11 12" key="1">
    <citation type="journal article" date="2019" name="Appl. Microbiol. Biotechnol.">
        <title>Genome sequence of Isaria javanica and comparative genome analysis insights into family S53 peptidase evolution in fungal entomopathogens.</title>
        <authorList>
            <person name="Lin R."/>
            <person name="Zhang X."/>
            <person name="Xin B."/>
            <person name="Zou M."/>
            <person name="Gao Y."/>
            <person name="Qin F."/>
            <person name="Hu Q."/>
            <person name="Xie B."/>
            <person name="Cheng X."/>
        </authorList>
    </citation>
    <scope>NUCLEOTIDE SEQUENCE [LARGE SCALE GENOMIC DNA]</scope>
    <source>
        <strain evidence="11 12">IJ1G</strain>
    </source>
</reference>
<keyword evidence="8 9" id="KW-0472">Membrane</keyword>
<dbReference type="Gene3D" id="1.10.287.660">
    <property type="entry name" value="Helix hairpin bin"/>
    <property type="match status" value="1"/>
</dbReference>
<dbReference type="FunFam" id="1.10.287.660:FF:000006">
    <property type="entry name" value="Protein GET1"/>
    <property type="match status" value="1"/>
</dbReference>
<evidence type="ECO:0000256" key="9">
    <source>
        <dbReference type="HAMAP-Rule" id="MF_03113"/>
    </source>
</evidence>
<dbReference type="InterPro" id="IPR027538">
    <property type="entry name" value="Get1_fungi"/>
</dbReference>
<dbReference type="Pfam" id="PF04420">
    <property type="entry name" value="CHD5"/>
    <property type="match status" value="1"/>
</dbReference>
<evidence type="ECO:0000256" key="4">
    <source>
        <dbReference type="ARBA" id="ARBA00022692"/>
    </source>
</evidence>
<keyword evidence="4 9" id="KW-0812">Transmembrane</keyword>
<dbReference type="InterPro" id="IPR028945">
    <property type="entry name" value="Get1"/>
</dbReference>
<dbReference type="Proteomes" id="UP000315783">
    <property type="component" value="Unassembled WGS sequence"/>
</dbReference>
<dbReference type="HAMAP" id="MF_03113">
    <property type="entry name" value="Get1"/>
    <property type="match status" value="1"/>
</dbReference>
<evidence type="ECO:0000256" key="1">
    <source>
        <dbReference type="ARBA" id="ARBA00004477"/>
    </source>
</evidence>
<dbReference type="GO" id="GO:0043495">
    <property type="term" value="F:protein-membrane adaptor activity"/>
    <property type="evidence" value="ECO:0007669"/>
    <property type="project" value="TreeGrafter"/>
</dbReference>
<comment type="caution">
    <text evidence="9">Lacks conserved residue(s) required for the propagation of feature annotation.</text>
</comment>
<dbReference type="PANTHER" id="PTHR42650:SF1">
    <property type="entry name" value="GUIDED ENTRY OF TAIL-ANCHORED PROTEINS FACTOR 1"/>
    <property type="match status" value="1"/>
</dbReference>
<comment type="similarity">
    <text evidence="2 9">Belongs to the WRB/GET1 family.</text>
</comment>
<comment type="subcellular location">
    <subcellularLocation>
        <location evidence="1">Endoplasmic reticulum membrane</location>
        <topology evidence="1">Multi-pass membrane protein</topology>
    </subcellularLocation>
</comment>
<dbReference type="AlphaFoldDB" id="A0A545W8R2"/>
<keyword evidence="5 9" id="KW-0256">Endoplasmic reticulum</keyword>
<evidence type="ECO:0000256" key="7">
    <source>
        <dbReference type="ARBA" id="ARBA00023054"/>
    </source>
</evidence>
<keyword evidence="3 9" id="KW-0813">Transport</keyword>
<dbReference type="STRING" id="43265.A0A545W8R2"/>
<dbReference type="OrthoDB" id="69461at2759"/>
<protein>
    <submittedName>
        <fullName evidence="11">CHD5 domain-containing protein</fullName>
    </submittedName>
</protein>
<dbReference type="GO" id="GO:0005789">
    <property type="term" value="C:endoplasmic reticulum membrane"/>
    <property type="evidence" value="ECO:0007669"/>
    <property type="project" value="UniProtKB-SubCell"/>
</dbReference>
<sequence>MPSLLIVIFVVEVVVHVINLVGATVLNDLIWTAINYLPVPTAKTAAEQRKTQAEYLKVRRELNATSSQDEFAKWAKIRRQHDKLLDQLERQKKGLEASRAGFDKYLSAVRFLLTRAPQYILPFWYAKEPMFWLPHGWFPYYAEWIISFPRGPLGSVSIASWQLACTTVIVLVSDMLRGFFQLLMSSKTGTAAPGKAKEVPIKAGSEKAGTTTGAATSSEKETKKKA</sequence>
<dbReference type="GO" id="GO:0071816">
    <property type="term" value="P:tail-anchored membrane protein insertion into ER membrane"/>
    <property type="evidence" value="ECO:0007669"/>
    <property type="project" value="InterPro"/>
</dbReference>
<keyword evidence="7" id="KW-0175">Coiled coil</keyword>
<evidence type="ECO:0000313" key="12">
    <source>
        <dbReference type="Proteomes" id="UP000315783"/>
    </source>
</evidence>
<name>A0A545W8R2_9HYPO</name>
<dbReference type="InterPro" id="IPR029012">
    <property type="entry name" value="Helix_hairpin_bin_sf"/>
</dbReference>
<keyword evidence="12" id="KW-1185">Reference proteome</keyword>
<evidence type="ECO:0000313" key="11">
    <source>
        <dbReference type="EMBL" id="TQV99996.1"/>
    </source>
</evidence>
<evidence type="ECO:0000256" key="2">
    <source>
        <dbReference type="ARBA" id="ARBA00010799"/>
    </source>
</evidence>
<feature type="topological domain" description="Lumenal" evidence="9">
    <location>
        <begin position="1"/>
        <end position="4"/>
    </location>
</feature>
<dbReference type="GO" id="GO:0043529">
    <property type="term" value="C:GET complex"/>
    <property type="evidence" value="ECO:0007669"/>
    <property type="project" value="InterPro"/>
</dbReference>
<evidence type="ECO:0000256" key="5">
    <source>
        <dbReference type="ARBA" id="ARBA00022824"/>
    </source>
</evidence>
<evidence type="ECO:0000256" key="3">
    <source>
        <dbReference type="ARBA" id="ARBA00022448"/>
    </source>
</evidence>
<proteinExistence type="inferred from homology"/>
<dbReference type="EMBL" id="SPUK01000002">
    <property type="protein sequence ID" value="TQV99996.1"/>
    <property type="molecule type" value="Genomic_DNA"/>
</dbReference>
<evidence type="ECO:0000256" key="10">
    <source>
        <dbReference type="SAM" id="MobiDB-lite"/>
    </source>
</evidence>
<feature type="compositionally biased region" description="Low complexity" evidence="10">
    <location>
        <begin position="202"/>
        <end position="217"/>
    </location>
</feature>
<evidence type="ECO:0000256" key="8">
    <source>
        <dbReference type="ARBA" id="ARBA00023136"/>
    </source>
</evidence>
<comment type="caution">
    <text evidence="11">The sequence shown here is derived from an EMBL/GenBank/DDBJ whole genome shotgun (WGS) entry which is preliminary data.</text>
</comment>
<feature type="region of interest" description="Disordered" evidence="10">
    <location>
        <begin position="189"/>
        <end position="226"/>
    </location>
</feature>
<evidence type="ECO:0000256" key="6">
    <source>
        <dbReference type="ARBA" id="ARBA00022989"/>
    </source>
</evidence>
<feature type="topological domain" description="Cytoplasmic" evidence="9">
    <location>
        <begin position="173"/>
        <end position="226"/>
    </location>
</feature>
<dbReference type="PANTHER" id="PTHR42650">
    <property type="entry name" value="TAIL-ANCHORED PROTEIN INSERTION RECEPTOR WRB"/>
    <property type="match status" value="1"/>
</dbReference>
<organism evidence="11 12">
    <name type="scientific">Cordyceps javanica</name>
    <dbReference type="NCBI Taxonomy" id="43265"/>
    <lineage>
        <taxon>Eukaryota</taxon>
        <taxon>Fungi</taxon>
        <taxon>Dikarya</taxon>
        <taxon>Ascomycota</taxon>
        <taxon>Pezizomycotina</taxon>
        <taxon>Sordariomycetes</taxon>
        <taxon>Hypocreomycetidae</taxon>
        <taxon>Hypocreales</taxon>
        <taxon>Cordycipitaceae</taxon>
        <taxon>Cordyceps</taxon>
    </lineage>
</organism>
<gene>
    <name evidence="9" type="primary">GET1</name>
    <name evidence="11" type="ORF">IF1G_02211</name>
</gene>
<accession>A0A545W8R2</accession>